<feature type="active site" description="Nucleophile" evidence="1">
    <location>
        <position position="11"/>
    </location>
</feature>
<evidence type="ECO:0000259" key="3">
    <source>
        <dbReference type="Pfam" id="PF13192"/>
    </source>
</evidence>
<dbReference type="InterPro" id="IPR012336">
    <property type="entry name" value="Thioredoxin-like_fold"/>
</dbReference>
<dbReference type="InterPro" id="IPR005243">
    <property type="entry name" value="THIRX-like_proc"/>
</dbReference>
<name>A0A7C5AKN8_9BACT</name>
<dbReference type="CDD" id="cd02972">
    <property type="entry name" value="DsbA_family"/>
    <property type="match status" value="1"/>
</dbReference>
<feature type="domain" description="Thioredoxin-like fold" evidence="3">
    <location>
        <begin position="3"/>
        <end position="76"/>
    </location>
</feature>
<accession>A0A7C5AKN8</accession>
<dbReference type="InterPro" id="IPR036249">
    <property type="entry name" value="Thioredoxin-like_sf"/>
</dbReference>
<dbReference type="Pfam" id="PF13192">
    <property type="entry name" value="Thioredoxin_3"/>
    <property type="match status" value="1"/>
</dbReference>
<dbReference type="Gene3D" id="3.40.30.10">
    <property type="entry name" value="Glutaredoxin"/>
    <property type="match status" value="1"/>
</dbReference>
<evidence type="ECO:0000313" key="4">
    <source>
        <dbReference type="EMBL" id="HGZ10849.1"/>
    </source>
</evidence>
<dbReference type="PANTHER" id="PTHR36450">
    <property type="entry name" value="THIOREDOXIN"/>
    <property type="match status" value="1"/>
</dbReference>
<keyword evidence="2" id="KW-1015">Disulfide bond</keyword>
<protein>
    <submittedName>
        <fullName evidence="4">Thioredoxin family protein</fullName>
    </submittedName>
</protein>
<dbReference type="AlphaFoldDB" id="A0A7C5AKN8"/>
<keyword evidence="2" id="KW-0676">Redox-active center</keyword>
<feature type="disulfide bond" description="Redox-active" evidence="2">
    <location>
        <begin position="11"/>
        <end position="14"/>
    </location>
</feature>
<comment type="caution">
    <text evidence="4">The sequence shown here is derived from an EMBL/GenBank/DDBJ whole genome shotgun (WGS) entry which is preliminary data.</text>
</comment>
<feature type="active site" description="Nucleophile" evidence="1">
    <location>
        <position position="14"/>
    </location>
</feature>
<dbReference type="EMBL" id="DTKJ01000014">
    <property type="protein sequence ID" value="HGZ10849.1"/>
    <property type="molecule type" value="Genomic_DNA"/>
</dbReference>
<reference evidence="4" key="1">
    <citation type="journal article" date="2020" name="mSystems">
        <title>Genome- and Community-Level Interaction Insights into Carbon Utilization and Element Cycling Functions of Hydrothermarchaeota in Hydrothermal Sediment.</title>
        <authorList>
            <person name="Zhou Z."/>
            <person name="Liu Y."/>
            <person name="Xu W."/>
            <person name="Pan J."/>
            <person name="Luo Z.H."/>
            <person name="Li M."/>
        </authorList>
    </citation>
    <scope>NUCLEOTIDE SEQUENCE [LARGE SCALE GENOMIC DNA]</scope>
    <source>
        <strain evidence="4">SpSt-853</strain>
    </source>
</reference>
<evidence type="ECO:0000256" key="2">
    <source>
        <dbReference type="PIRSR" id="PIRSR037031-51"/>
    </source>
</evidence>
<dbReference type="SUPFAM" id="SSF52833">
    <property type="entry name" value="Thioredoxin-like"/>
    <property type="match status" value="1"/>
</dbReference>
<organism evidence="4">
    <name type="scientific">Desulfobacca acetoxidans</name>
    <dbReference type="NCBI Taxonomy" id="60893"/>
    <lineage>
        <taxon>Bacteria</taxon>
        <taxon>Pseudomonadati</taxon>
        <taxon>Thermodesulfobacteriota</taxon>
        <taxon>Desulfobaccia</taxon>
        <taxon>Desulfobaccales</taxon>
        <taxon>Desulfobaccaceae</taxon>
        <taxon>Desulfobacca</taxon>
    </lineage>
</organism>
<dbReference type="PIRSF" id="PIRSF037031">
    <property type="entry name" value="Redox_disulphide_2"/>
    <property type="match status" value="1"/>
</dbReference>
<proteinExistence type="predicted"/>
<gene>
    <name evidence="4" type="ORF">ENW48_01360</name>
</gene>
<evidence type="ECO:0000256" key="1">
    <source>
        <dbReference type="PIRSR" id="PIRSR037031-50"/>
    </source>
</evidence>
<dbReference type="PANTHER" id="PTHR36450:SF1">
    <property type="entry name" value="THIOREDOXIN"/>
    <property type="match status" value="1"/>
</dbReference>
<dbReference type="NCBIfam" id="TIGR00412">
    <property type="entry name" value="redox_disulf_2"/>
    <property type="match status" value="1"/>
</dbReference>
<sequence>MKKIQILGPGCPKCEQLAKNTEEAAKALGLDYELEKIKDLNQMMSMGVFLTPALVVDGEVKVVGKVPSVEEIKPLLH</sequence>